<dbReference type="EMBL" id="JBHUFC010000002">
    <property type="protein sequence ID" value="MFD1786965.1"/>
    <property type="molecule type" value="Genomic_DNA"/>
</dbReference>
<dbReference type="Proteomes" id="UP001597283">
    <property type="component" value="Unassembled WGS sequence"/>
</dbReference>
<proteinExistence type="predicted"/>
<accession>A0ABW4NDU5</accession>
<reference evidence="2" key="1">
    <citation type="journal article" date="2019" name="Int. J. Syst. Evol. Microbiol.">
        <title>The Global Catalogue of Microorganisms (GCM) 10K type strain sequencing project: providing services to taxonomists for standard genome sequencing and annotation.</title>
        <authorList>
            <consortium name="The Broad Institute Genomics Platform"/>
            <consortium name="The Broad Institute Genome Sequencing Center for Infectious Disease"/>
            <person name="Wu L."/>
            <person name="Ma J."/>
        </authorList>
    </citation>
    <scope>NUCLEOTIDE SEQUENCE [LARGE SCALE GENOMIC DNA]</scope>
    <source>
        <strain evidence="2">Q85</strain>
    </source>
</reference>
<evidence type="ECO:0000313" key="2">
    <source>
        <dbReference type="Proteomes" id="UP001597283"/>
    </source>
</evidence>
<name>A0ABW4NDU5_9SPHN</name>
<gene>
    <name evidence="1" type="ORF">ACFSC3_05210</name>
</gene>
<comment type="caution">
    <text evidence="1">The sequence shown here is derived from an EMBL/GenBank/DDBJ whole genome shotgun (WGS) entry which is preliminary data.</text>
</comment>
<keyword evidence="2" id="KW-1185">Reference proteome</keyword>
<evidence type="ECO:0008006" key="3">
    <source>
        <dbReference type="Google" id="ProtNLM"/>
    </source>
</evidence>
<organism evidence="1 2">
    <name type="scientific">Sphingomonas floccifaciens</name>
    <dbReference type="NCBI Taxonomy" id="1844115"/>
    <lineage>
        <taxon>Bacteria</taxon>
        <taxon>Pseudomonadati</taxon>
        <taxon>Pseudomonadota</taxon>
        <taxon>Alphaproteobacteria</taxon>
        <taxon>Sphingomonadales</taxon>
        <taxon>Sphingomonadaceae</taxon>
        <taxon>Sphingomonas</taxon>
    </lineage>
</organism>
<dbReference type="RefSeq" id="WP_380939340.1">
    <property type="nucleotide sequence ID" value="NZ_JBHUFC010000002.1"/>
</dbReference>
<sequence length="291" mass="31366">MTKRKARFTQFIAIDWSGAVGPRQKGIAVAECRPGGGAPTLIRPGHIWSRAEVLDLILATETDTLIGLDLGPSLPFVDRGAYFPGWDESPADARGLWALVERICLDDPHFAASSFVDHPEAARHFRRHGGRTGDLFEPGRGRLRATERAQQRMGLSPYSNLNLVGAAQVGKSSLTGMRLLHRLSGRVAIWPFDPVPEAGPVVVELYTTLAAIAAGRARSRSKMRTHAELDAALLALGSAPGGGDGSISDHASDAILTAAWMRKEASRQDFWQPGGLTDEIARTEGWTFGVV</sequence>
<evidence type="ECO:0000313" key="1">
    <source>
        <dbReference type="EMBL" id="MFD1786965.1"/>
    </source>
</evidence>
<protein>
    <recommendedName>
        <fullName evidence="3">DUF429 domain-containing protein</fullName>
    </recommendedName>
</protein>